<dbReference type="STRING" id="679197.HMPREF9336_00771"/>
<keyword evidence="4" id="KW-1185">Reference proteome</keyword>
<feature type="domain" description="PknH-like extracellular" evidence="2">
    <location>
        <begin position="23"/>
        <end position="212"/>
    </location>
</feature>
<dbReference type="InterPro" id="IPR038232">
    <property type="entry name" value="PknH-like_Extracell_sf"/>
</dbReference>
<dbReference type="Pfam" id="PF14032">
    <property type="entry name" value="PknH_C"/>
    <property type="match status" value="1"/>
</dbReference>
<evidence type="ECO:0000259" key="2">
    <source>
        <dbReference type="Pfam" id="PF14032"/>
    </source>
</evidence>
<evidence type="ECO:0000313" key="3">
    <source>
        <dbReference type="EMBL" id="EFV14396.2"/>
    </source>
</evidence>
<dbReference type="Proteomes" id="UP000004816">
    <property type="component" value="Unassembled WGS sequence"/>
</dbReference>
<accession>E5XMQ1</accession>
<organism evidence="3 4">
    <name type="scientific">Segniliparus rugosus (strain ATCC BAA-974 / DSM 45345 / CCUG 50838 / CIP 108380 / JCM 13579 / CDC 945)</name>
    <dbReference type="NCBI Taxonomy" id="679197"/>
    <lineage>
        <taxon>Bacteria</taxon>
        <taxon>Bacillati</taxon>
        <taxon>Actinomycetota</taxon>
        <taxon>Actinomycetes</taxon>
        <taxon>Mycobacteriales</taxon>
        <taxon>Segniliparaceae</taxon>
        <taxon>Segniliparus</taxon>
    </lineage>
</organism>
<dbReference type="HOGENOM" id="CLU_1266158_0_0_11"/>
<feature type="signal peptide" evidence="1">
    <location>
        <begin position="1"/>
        <end position="18"/>
    </location>
</feature>
<dbReference type="AlphaFoldDB" id="E5XMQ1"/>
<feature type="chain" id="PRO_5003202844" description="PknH-like extracellular domain-containing protein" evidence="1">
    <location>
        <begin position="19"/>
        <end position="218"/>
    </location>
</feature>
<proteinExistence type="predicted"/>
<dbReference type="Gene3D" id="3.40.1000.70">
    <property type="entry name" value="PknH-like extracellular domain"/>
    <property type="match status" value="1"/>
</dbReference>
<sequence>MGAASLAFALLHLVPASAAPARPHPLTAQEISALTGLAAEQEKASQAPEPFSGEWDRPECAPLFSVGQEPAYGDDWSDYQETSTKAVSPNLGYPDPYPHYIRQVIARYPSAEEAGERLAALRAALDGCSDYRETGATARCGGWEATPIPVPGPAVSWYRRSSSSGGSCNGSTAVYAIARGEWLIQASASAWLPSTTPKGLAANQIPQAVAERIASGLR</sequence>
<evidence type="ECO:0000256" key="1">
    <source>
        <dbReference type="SAM" id="SignalP"/>
    </source>
</evidence>
<evidence type="ECO:0000313" key="4">
    <source>
        <dbReference type="Proteomes" id="UP000004816"/>
    </source>
</evidence>
<gene>
    <name evidence="3" type="ORF">HMPREF9336_00771</name>
</gene>
<dbReference type="InterPro" id="IPR026954">
    <property type="entry name" value="PknH-like_Extracell"/>
</dbReference>
<protein>
    <recommendedName>
        <fullName evidence="2">PknH-like extracellular domain-containing protein</fullName>
    </recommendedName>
</protein>
<keyword evidence="1" id="KW-0732">Signal</keyword>
<reference evidence="3 4" key="1">
    <citation type="journal article" date="2011" name="Stand. Genomic Sci.">
        <title>High quality draft genome sequence of Segniliparus rugosus CDC 945(T)= (ATCC BAA-974(T)).</title>
        <authorList>
            <person name="Earl A.M."/>
            <person name="Desjardins C.A."/>
            <person name="Fitzgerald M.G."/>
            <person name="Arachchi H.M."/>
            <person name="Zeng Q."/>
            <person name="Mehta T."/>
            <person name="Griggs A."/>
            <person name="Birren B.W."/>
            <person name="Toney N.C."/>
            <person name="Carr J."/>
            <person name="Posey J."/>
            <person name="Butler W.R."/>
        </authorList>
    </citation>
    <scope>NUCLEOTIDE SEQUENCE [LARGE SCALE GENOMIC DNA]</scope>
    <source>
        <strain evidence="4">ATCC BAA-974 / DSM 45345 / CCUG 50838 / CIP 108380 / JCM 13579 / CDC 945</strain>
    </source>
</reference>
<name>E5XMQ1_SEGRC</name>
<dbReference type="EMBL" id="ACZI02000003">
    <property type="protein sequence ID" value="EFV14396.2"/>
    <property type="molecule type" value="Genomic_DNA"/>
</dbReference>
<comment type="caution">
    <text evidence="3">The sequence shown here is derived from an EMBL/GenBank/DDBJ whole genome shotgun (WGS) entry which is preliminary data.</text>
</comment>